<reference evidence="9 10" key="1">
    <citation type="submission" date="2018-12" db="EMBL/GenBank/DDBJ databases">
        <authorList>
            <person name="Sun L."/>
            <person name="Chen Z."/>
        </authorList>
    </citation>
    <scope>NUCLEOTIDE SEQUENCE [LARGE SCALE GENOMIC DNA]</scope>
    <source>
        <strain evidence="9 10">DSM 15890</strain>
    </source>
</reference>
<dbReference type="AlphaFoldDB" id="A0A3S1BII3"/>
<feature type="transmembrane region" description="Helical" evidence="7">
    <location>
        <begin position="77"/>
        <end position="95"/>
    </location>
</feature>
<proteinExistence type="predicted"/>
<keyword evidence="4 7" id="KW-0812">Transmembrane</keyword>
<evidence type="ECO:0000313" key="9">
    <source>
        <dbReference type="EMBL" id="RUT41787.1"/>
    </source>
</evidence>
<comment type="caution">
    <text evidence="9">The sequence shown here is derived from an EMBL/GenBank/DDBJ whole genome shotgun (WGS) entry which is preliminary data.</text>
</comment>
<accession>A0A3S1BII3</accession>
<dbReference type="InterPro" id="IPR011701">
    <property type="entry name" value="MFS"/>
</dbReference>
<dbReference type="InterPro" id="IPR020846">
    <property type="entry name" value="MFS_dom"/>
</dbReference>
<dbReference type="InterPro" id="IPR036259">
    <property type="entry name" value="MFS_trans_sf"/>
</dbReference>
<dbReference type="SUPFAM" id="SSF103473">
    <property type="entry name" value="MFS general substrate transporter"/>
    <property type="match status" value="1"/>
</dbReference>
<name>A0A3S1BII3_9BACL</name>
<keyword evidence="3" id="KW-1003">Cell membrane</keyword>
<feature type="transmembrane region" description="Helical" evidence="7">
    <location>
        <begin position="101"/>
        <end position="126"/>
    </location>
</feature>
<evidence type="ECO:0000256" key="6">
    <source>
        <dbReference type="ARBA" id="ARBA00023136"/>
    </source>
</evidence>
<feature type="transmembrane region" description="Helical" evidence="7">
    <location>
        <begin position="286"/>
        <end position="303"/>
    </location>
</feature>
<evidence type="ECO:0000256" key="7">
    <source>
        <dbReference type="SAM" id="Phobius"/>
    </source>
</evidence>
<feature type="transmembrane region" description="Helical" evidence="7">
    <location>
        <begin position="339"/>
        <end position="361"/>
    </location>
</feature>
<feature type="transmembrane region" description="Helical" evidence="7">
    <location>
        <begin position="367"/>
        <end position="390"/>
    </location>
</feature>
<keyword evidence="5 7" id="KW-1133">Transmembrane helix</keyword>
<evidence type="ECO:0000256" key="5">
    <source>
        <dbReference type="ARBA" id="ARBA00022989"/>
    </source>
</evidence>
<comment type="subcellular location">
    <subcellularLocation>
        <location evidence="1">Cell membrane</location>
        <topology evidence="1">Multi-pass membrane protein</topology>
    </subcellularLocation>
</comment>
<dbReference type="PANTHER" id="PTHR23517:SF10">
    <property type="entry name" value="MAJOR FACILITATOR SUPERFAMILY (MFS) PROFILE DOMAIN-CONTAINING PROTEIN"/>
    <property type="match status" value="1"/>
</dbReference>
<sequence length="406" mass="44655">MKWLQNYPREVKVFLVASLVNSIGGSLMWPLITMFVFRQLGRSVTDAGLVILVMSLGGIAGQLLGGALYHRVGVKRLIVGGLGMNALSLLFLPYVSGHWYIFMFVMGLVGFFNALSMPAIQAFIGFRFADRRGELFNVIYVANNIGVAIGTALSGFLASISYDMSFIMNGLTSAVFALFFWRYLSKVQSDSGGLQLEKRKNTIEKVQTWKLLGHYRLYLFMGIGSFCLWLSNCIWNNGVAPFTMMKGMPEWNYSILWTLNGVLIFVGQPFILWLKRTFAGSPEAQMTASGIFYLLGYIAILSFHTYPSLVLAMVLTTFGEMLISPAIPSFISDRTGKSAPFYLGVVGGMGAAGKVVGPYAMGLLFDWNGLVPVAGLSVLIAVFSVGAFFVHSLMHRQNRGDIPLSM</sequence>
<evidence type="ECO:0000256" key="3">
    <source>
        <dbReference type="ARBA" id="ARBA00022475"/>
    </source>
</evidence>
<gene>
    <name evidence="9" type="ORF">EJP82_22815</name>
</gene>
<dbReference type="OrthoDB" id="3268460at2"/>
<dbReference type="GO" id="GO:0005886">
    <property type="term" value="C:plasma membrane"/>
    <property type="evidence" value="ECO:0007669"/>
    <property type="project" value="UniProtKB-SubCell"/>
</dbReference>
<dbReference type="PANTHER" id="PTHR23517">
    <property type="entry name" value="RESISTANCE PROTEIN MDTM, PUTATIVE-RELATED-RELATED"/>
    <property type="match status" value="1"/>
</dbReference>
<feature type="transmembrane region" description="Helical" evidence="7">
    <location>
        <begin position="166"/>
        <end position="184"/>
    </location>
</feature>
<feature type="transmembrane region" description="Helical" evidence="7">
    <location>
        <begin position="255"/>
        <end position="274"/>
    </location>
</feature>
<evidence type="ECO:0000256" key="1">
    <source>
        <dbReference type="ARBA" id="ARBA00004651"/>
    </source>
</evidence>
<evidence type="ECO:0000313" key="10">
    <source>
        <dbReference type="Proteomes" id="UP000279446"/>
    </source>
</evidence>
<dbReference type="Pfam" id="PF07690">
    <property type="entry name" value="MFS_1"/>
    <property type="match status" value="1"/>
</dbReference>
<evidence type="ECO:0000259" key="8">
    <source>
        <dbReference type="PROSITE" id="PS50850"/>
    </source>
</evidence>
<organism evidence="9 10">
    <name type="scientific">Paenibacillus anaericanus</name>
    <dbReference type="NCBI Taxonomy" id="170367"/>
    <lineage>
        <taxon>Bacteria</taxon>
        <taxon>Bacillati</taxon>
        <taxon>Bacillota</taxon>
        <taxon>Bacilli</taxon>
        <taxon>Bacillales</taxon>
        <taxon>Paenibacillaceae</taxon>
        <taxon>Paenibacillus</taxon>
    </lineage>
</organism>
<evidence type="ECO:0000256" key="4">
    <source>
        <dbReference type="ARBA" id="ARBA00022692"/>
    </source>
</evidence>
<dbReference type="Gene3D" id="1.20.1250.20">
    <property type="entry name" value="MFS general substrate transporter like domains"/>
    <property type="match status" value="1"/>
</dbReference>
<dbReference type="Proteomes" id="UP000279446">
    <property type="component" value="Unassembled WGS sequence"/>
</dbReference>
<keyword evidence="2" id="KW-0813">Transport</keyword>
<dbReference type="InterPro" id="IPR050171">
    <property type="entry name" value="MFS_Transporters"/>
</dbReference>
<dbReference type="EMBL" id="RZNY01000027">
    <property type="protein sequence ID" value="RUT41787.1"/>
    <property type="molecule type" value="Genomic_DNA"/>
</dbReference>
<feature type="transmembrane region" description="Helical" evidence="7">
    <location>
        <begin position="138"/>
        <end position="160"/>
    </location>
</feature>
<feature type="transmembrane region" description="Helical" evidence="7">
    <location>
        <begin position="12"/>
        <end position="37"/>
    </location>
</feature>
<keyword evidence="10" id="KW-1185">Reference proteome</keyword>
<dbReference type="PROSITE" id="PS50850">
    <property type="entry name" value="MFS"/>
    <property type="match status" value="1"/>
</dbReference>
<protein>
    <submittedName>
        <fullName evidence="9">MFS transporter</fullName>
    </submittedName>
</protein>
<dbReference type="RefSeq" id="WP_127194371.1">
    <property type="nucleotide sequence ID" value="NZ_RZNY01000027.1"/>
</dbReference>
<feature type="transmembrane region" description="Helical" evidence="7">
    <location>
        <begin position="49"/>
        <end position="70"/>
    </location>
</feature>
<evidence type="ECO:0000256" key="2">
    <source>
        <dbReference type="ARBA" id="ARBA00022448"/>
    </source>
</evidence>
<feature type="transmembrane region" description="Helical" evidence="7">
    <location>
        <begin position="309"/>
        <end position="327"/>
    </location>
</feature>
<dbReference type="GO" id="GO:0022857">
    <property type="term" value="F:transmembrane transporter activity"/>
    <property type="evidence" value="ECO:0007669"/>
    <property type="project" value="InterPro"/>
</dbReference>
<keyword evidence="6 7" id="KW-0472">Membrane</keyword>
<feature type="domain" description="Major facilitator superfamily (MFS) profile" evidence="8">
    <location>
        <begin position="10"/>
        <end position="398"/>
    </location>
</feature>
<feature type="transmembrane region" description="Helical" evidence="7">
    <location>
        <begin position="217"/>
        <end position="235"/>
    </location>
</feature>